<dbReference type="AlphaFoldDB" id="A0A0N5BPZ3"/>
<evidence type="ECO:0000256" key="2">
    <source>
        <dbReference type="SAM" id="MobiDB-lite"/>
    </source>
</evidence>
<keyword evidence="3" id="KW-1185">Reference proteome</keyword>
<protein>
    <submittedName>
        <fullName evidence="4">HTH_48 domain-containing protein</fullName>
    </submittedName>
</protein>
<proteinExistence type="predicted"/>
<feature type="compositionally biased region" description="Basic residues" evidence="2">
    <location>
        <begin position="1"/>
        <end position="16"/>
    </location>
</feature>
<organism evidence="3 4">
    <name type="scientific">Strongyloides papillosus</name>
    <name type="common">Intestinal threadworm</name>
    <dbReference type="NCBI Taxonomy" id="174720"/>
    <lineage>
        <taxon>Eukaryota</taxon>
        <taxon>Metazoa</taxon>
        <taxon>Ecdysozoa</taxon>
        <taxon>Nematoda</taxon>
        <taxon>Chromadorea</taxon>
        <taxon>Rhabditida</taxon>
        <taxon>Tylenchina</taxon>
        <taxon>Panagrolaimomorpha</taxon>
        <taxon>Strongyloidoidea</taxon>
        <taxon>Strongyloididae</taxon>
        <taxon>Strongyloides</taxon>
    </lineage>
</organism>
<keyword evidence="1" id="KW-0175">Coiled coil</keyword>
<evidence type="ECO:0000256" key="1">
    <source>
        <dbReference type="SAM" id="Coils"/>
    </source>
</evidence>
<evidence type="ECO:0000313" key="3">
    <source>
        <dbReference type="Proteomes" id="UP000046392"/>
    </source>
</evidence>
<feature type="region of interest" description="Disordered" evidence="2">
    <location>
        <begin position="1"/>
        <end position="52"/>
    </location>
</feature>
<accession>A0A0N5BPZ3</accession>
<feature type="region of interest" description="Disordered" evidence="2">
    <location>
        <begin position="159"/>
        <end position="181"/>
    </location>
</feature>
<dbReference type="Proteomes" id="UP000046392">
    <property type="component" value="Unplaced"/>
</dbReference>
<name>A0A0N5BPZ3_STREA</name>
<feature type="region of interest" description="Disordered" evidence="2">
    <location>
        <begin position="67"/>
        <end position="144"/>
    </location>
</feature>
<feature type="coiled-coil region" evidence="1">
    <location>
        <begin position="221"/>
        <end position="269"/>
    </location>
</feature>
<dbReference type="WBParaSite" id="SPAL_0000796800.1">
    <property type="protein sequence ID" value="SPAL_0000796800.1"/>
    <property type="gene ID" value="SPAL_0000796800"/>
</dbReference>
<feature type="compositionally biased region" description="Basic and acidic residues" evidence="2">
    <location>
        <begin position="161"/>
        <end position="181"/>
    </location>
</feature>
<sequence length="426" mass="51709">MERSRGKRPGSKTRRTLFRESRISSFSGHEDESRERELPVFNAPDISILRDISRDRDERLRRLESRERRKREDEERRRREDEERRREDEERKRREEEAEKRRREEEAERRRREEEVERRRREEECSSRKYARLDDSSRYEARETSKIVSEGLSRYFSEAVESERERRERREQSRERSELKRNNYMNRTKDPKDYWACRLEQSNEAARKKIESHRAMLWKERKSNENDRQKYSKEIEDLNKELSRQMSLVTKIQKENDLLKKENSMLKTNLNNANYAVEKSHKLTTELQSEIIEKNIQLGLVNKELEDQRNVGINLHKDGKTFTLNTKKYVFGMLECFTPYEKIEFGLKQAAKCFFNQELECGISIRTIYKWSKEFKVCSLYVSGYLLKEFIAKKGNGTLFQDETTFKNEKLQTFIYVEMRKASTTR</sequence>
<reference evidence="4" key="1">
    <citation type="submission" date="2017-02" db="UniProtKB">
        <authorList>
            <consortium name="WormBaseParasite"/>
        </authorList>
    </citation>
    <scope>IDENTIFICATION</scope>
</reference>
<evidence type="ECO:0000313" key="4">
    <source>
        <dbReference type="WBParaSite" id="SPAL_0000796800.1"/>
    </source>
</evidence>
<feature type="compositionally biased region" description="Basic and acidic residues" evidence="2">
    <location>
        <begin position="17"/>
        <end position="38"/>
    </location>
</feature>